<keyword evidence="3" id="KW-1185">Reference proteome</keyword>
<dbReference type="RefSeq" id="WP_161392417.1">
    <property type="nucleotide sequence ID" value="NZ_JBHSCP010000003.1"/>
</dbReference>
<evidence type="ECO:0000313" key="2">
    <source>
        <dbReference type="EMBL" id="MXP00695.1"/>
    </source>
</evidence>
<evidence type="ECO:0000313" key="3">
    <source>
        <dbReference type="Proteomes" id="UP000469430"/>
    </source>
</evidence>
<dbReference type="InterPro" id="IPR000073">
    <property type="entry name" value="AB_hydrolase_1"/>
</dbReference>
<dbReference type="Proteomes" id="UP000469430">
    <property type="component" value="Unassembled WGS sequence"/>
</dbReference>
<proteinExistence type="predicted"/>
<dbReference type="Pfam" id="PF00561">
    <property type="entry name" value="Abhydrolase_1"/>
    <property type="match status" value="1"/>
</dbReference>
<dbReference type="AlphaFoldDB" id="A0A6I4TXG5"/>
<protein>
    <submittedName>
        <fullName evidence="2">Alpha/beta fold hydrolase</fullName>
    </submittedName>
</protein>
<dbReference type="EMBL" id="WTYJ01000004">
    <property type="protein sequence ID" value="MXP00695.1"/>
    <property type="molecule type" value="Genomic_DNA"/>
</dbReference>
<dbReference type="Gene3D" id="3.40.50.1820">
    <property type="entry name" value="alpha/beta hydrolase"/>
    <property type="match status" value="1"/>
</dbReference>
<evidence type="ECO:0000259" key="1">
    <source>
        <dbReference type="Pfam" id="PF00561"/>
    </source>
</evidence>
<sequence>MSLRRMGSRVCAWDRSGFGLSDPPPHPQTVDQTAADLATALESAGITGPYIPAGHSLGGCESLLLADRDFAAVVGMVLVDTSYNDQFKRLEHRVPAIIAAGKQKHLVH</sequence>
<keyword evidence="2" id="KW-0378">Hydrolase</keyword>
<comment type="caution">
    <text evidence="2">The sequence shown here is derived from an EMBL/GenBank/DDBJ whole genome shotgun (WGS) entry which is preliminary data.</text>
</comment>
<feature type="domain" description="AB hydrolase-1" evidence="1">
    <location>
        <begin position="5"/>
        <end position="92"/>
    </location>
</feature>
<dbReference type="SUPFAM" id="SSF53474">
    <property type="entry name" value="alpha/beta-Hydrolases"/>
    <property type="match status" value="1"/>
</dbReference>
<dbReference type="GO" id="GO:0016787">
    <property type="term" value="F:hydrolase activity"/>
    <property type="evidence" value="ECO:0007669"/>
    <property type="project" value="UniProtKB-KW"/>
</dbReference>
<reference evidence="2 3" key="1">
    <citation type="submission" date="2019-12" db="EMBL/GenBank/DDBJ databases">
        <title>Genomic-based taxomic classification of the family Erythrobacteraceae.</title>
        <authorList>
            <person name="Xu L."/>
        </authorList>
    </citation>
    <scope>NUCLEOTIDE SEQUENCE [LARGE SCALE GENOMIC DNA]</scope>
    <source>
        <strain evidence="2 3">S36</strain>
    </source>
</reference>
<name>A0A6I4TXG5_9SPHN</name>
<organism evidence="2 3">
    <name type="scientific">Croceibacterium xixiisoli</name>
    <dbReference type="NCBI Taxonomy" id="1476466"/>
    <lineage>
        <taxon>Bacteria</taxon>
        <taxon>Pseudomonadati</taxon>
        <taxon>Pseudomonadota</taxon>
        <taxon>Alphaproteobacteria</taxon>
        <taxon>Sphingomonadales</taxon>
        <taxon>Erythrobacteraceae</taxon>
        <taxon>Croceibacterium</taxon>
    </lineage>
</organism>
<dbReference type="OrthoDB" id="7185741at2"/>
<dbReference type="InterPro" id="IPR029058">
    <property type="entry name" value="AB_hydrolase_fold"/>
</dbReference>
<accession>A0A6I4TXG5</accession>
<gene>
    <name evidence="2" type="ORF">GRI97_17015</name>
</gene>